<dbReference type="EMBL" id="LAZR01012830">
    <property type="protein sequence ID" value="KKM24891.1"/>
    <property type="molecule type" value="Genomic_DNA"/>
</dbReference>
<accession>A0A0F9IB97</accession>
<reference evidence="1" key="1">
    <citation type="journal article" date="2015" name="Nature">
        <title>Complex archaea that bridge the gap between prokaryotes and eukaryotes.</title>
        <authorList>
            <person name="Spang A."/>
            <person name="Saw J.H."/>
            <person name="Jorgensen S.L."/>
            <person name="Zaremba-Niedzwiedzka K."/>
            <person name="Martijn J."/>
            <person name="Lind A.E."/>
            <person name="van Eijk R."/>
            <person name="Schleper C."/>
            <person name="Guy L."/>
            <person name="Ettema T.J."/>
        </authorList>
    </citation>
    <scope>NUCLEOTIDE SEQUENCE</scope>
</reference>
<organism evidence="1">
    <name type="scientific">marine sediment metagenome</name>
    <dbReference type="NCBI Taxonomy" id="412755"/>
    <lineage>
        <taxon>unclassified sequences</taxon>
        <taxon>metagenomes</taxon>
        <taxon>ecological metagenomes</taxon>
    </lineage>
</organism>
<evidence type="ECO:0000313" key="1">
    <source>
        <dbReference type="EMBL" id="KKM24891.1"/>
    </source>
</evidence>
<feature type="non-terminal residue" evidence="1">
    <location>
        <position position="1"/>
    </location>
</feature>
<comment type="caution">
    <text evidence="1">The sequence shown here is derived from an EMBL/GenBank/DDBJ whole genome shotgun (WGS) entry which is preliminary data.</text>
</comment>
<sequence>GWNDLVDVDGGFDEMKNTSVEISEYVCPTTML</sequence>
<protein>
    <submittedName>
        <fullName evidence="1">Uncharacterized protein</fullName>
    </submittedName>
</protein>
<gene>
    <name evidence="1" type="ORF">LCGC14_1600620</name>
</gene>
<proteinExistence type="predicted"/>
<dbReference type="AlphaFoldDB" id="A0A0F9IB97"/>
<name>A0A0F9IB97_9ZZZZ</name>